<protein>
    <recommendedName>
        <fullName evidence="1">4Fe-4S ferredoxin-type domain-containing protein</fullName>
    </recommendedName>
</protein>
<evidence type="ECO:0000313" key="3">
    <source>
        <dbReference type="Proteomes" id="UP000005233"/>
    </source>
</evidence>
<keyword evidence="3" id="KW-1185">Reference proteome</keyword>
<dbReference type="PANTHER" id="PTHR42827">
    <property type="entry name" value="IRON-SULFUR CLUSTER-BINDING PROTEIN-RELATED"/>
    <property type="match status" value="1"/>
</dbReference>
<dbReference type="GO" id="GO:0016491">
    <property type="term" value="F:oxidoreductase activity"/>
    <property type="evidence" value="ECO:0007669"/>
    <property type="project" value="UniProtKB-ARBA"/>
</dbReference>
<gene>
    <name evidence="2" type="ordered locus">Mtc_0329</name>
</gene>
<reference evidence="2 3" key="1">
    <citation type="journal article" date="2012" name="J. Bacteriol.">
        <title>Complete genome sequence of a thermophilic methanogen, Methanocella conradii HZ254, isolated from Chinese rice field soil.</title>
        <authorList>
            <person name="Lu Z."/>
            <person name="Lu Y."/>
        </authorList>
    </citation>
    <scope>NUCLEOTIDE SEQUENCE [LARGE SCALE GENOMIC DNA]</scope>
    <source>
        <strain evidence="3">DSM 24694 / JCM 17849 / CGMCC 1.5162 / HZ254</strain>
    </source>
</reference>
<dbReference type="HOGENOM" id="CLU_1105208_0_0_2"/>
<accession>H8IA34</accession>
<evidence type="ECO:0000313" key="2">
    <source>
        <dbReference type="EMBL" id="AFC99100.1"/>
    </source>
</evidence>
<feature type="domain" description="4Fe-4S ferredoxin-type" evidence="1">
    <location>
        <begin position="168"/>
        <end position="197"/>
    </location>
</feature>
<dbReference type="Pfam" id="PF00037">
    <property type="entry name" value="Fer4"/>
    <property type="match status" value="1"/>
</dbReference>
<dbReference type="InterPro" id="IPR017896">
    <property type="entry name" value="4Fe4S_Fe-S-bd"/>
</dbReference>
<dbReference type="eggNOG" id="arCOG02740">
    <property type="taxonomic scope" value="Archaea"/>
</dbReference>
<dbReference type="InterPro" id="IPR017900">
    <property type="entry name" value="4Fe4S_Fe_S_CS"/>
</dbReference>
<name>H8IA34_METCZ</name>
<dbReference type="Gene3D" id="3.30.70.3270">
    <property type="match status" value="1"/>
</dbReference>
<dbReference type="STRING" id="1041930.Mtc_0329"/>
<proteinExistence type="predicted"/>
<evidence type="ECO:0000259" key="1">
    <source>
        <dbReference type="PROSITE" id="PS51379"/>
    </source>
</evidence>
<dbReference type="AlphaFoldDB" id="H8IA34"/>
<sequence length="251" mass="27571">MPNASMVKEEIMAISAKYGVEVVGWLKLGDDTVIPPDEMGLLEGVKWADGEVDISSIKNPLDILPSARAMIILGKRLMDDKEDIYYRVSDSYTASVEMMLLDIASLKAIECLKRHGFQGEEYTSYYMKAWAVLAGLGWIGKSMMFVSKVHGPRLRLKGVLTDADVGETCEVLSDDRCGECEECMKACPVGAISEEDVDRKKCGSCGLNHFKIKEGAYAYCTACTACCPVGKKHPAKQGHEAQPVSRQRITT</sequence>
<dbReference type="PROSITE" id="PS51379">
    <property type="entry name" value="4FE4S_FER_2"/>
    <property type="match status" value="1"/>
</dbReference>
<dbReference type="SUPFAM" id="SSF54862">
    <property type="entry name" value="4Fe-4S ferredoxins"/>
    <property type="match status" value="1"/>
</dbReference>
<dbReference type="EMBL" id="CP003243">
    <property type="protein sequence ID" value="AFC99100.1"/>
    <property type="molecule type" value="Genomic_DNA"/>
</dbReference>
<dbReference type="PANTHER" id="PTHR42827:SF1">
    <property type="entry name" value="IRON-SULFUR CLUSTER-BINDING PROTEIN"/>
    <property type="match status" value="1"/>
</dbReference>
<dbReference type="GeneID" id="11970210"/>
<dbReference type="PROSITE" id="PS00198">
    <property type="entry name" value="4FE4S_FER_1"/>
    <property type="match status" value="1"/>
</dbReference>
<dbReference type="Proteomes" id="UP000005233">
    <property type="component" value="Chromosome"/>
</dbReference>
<organism evidence="2 3">
    <name type="scientific">Methanocella conradii (strain DSM 24694 / JCM 17849 / CGMCC 1.5162 / HZ254)</name>
    <dbReference type="NCBI Taxonomy" id="1041930"/>
    <lineage>
        <taxon>Archaea</taxon>
        <taxon>Methanobacteriati</taxon>
        <taxon>Methanobacteriota</taxon>
        <taxon>Stenosarchaea group</taxon>
        <taxon>Methanomicrobia</taxon>
        <taxon>Methanocellales</taxon>
        <taxon>Methanocellaceae</taxon>
        <taxon>Methanocella</taxon>
    </lineage>
</organism>
<dbReference type="KEGG" id="mez:Mtc_0329"/>
<dbReference type="RefSeq" id="WP_014404939.1">
    <property type="nucleotide sequence ID" value="NC_017034.1"/>
</dbReference>
<dbReference type="OrthoDB" id="23478at2157"/>